<dbReference type="Proteomes" id="UP000827721">
    <property type="component" value="Unassembled WGS sequence"/>
</dbReference>
<reference evidence="2 3" key="1">
    <citation type="submission" date="2021-02" db="EMBL/GenBank/DDBJ databases">
        <title>Plant Genome Project.</title>
        <authorList>
            <person name="Zhang R.-G."/>
        </authorList>
    </citation>
    <scope>NUCLEOTIDE SEQUENCE [LARGE SCALE GENOMIC DNA]</scope>
    <source>
        <tissue evidence="2">Leaves</tissue>
    </source>
</reference>
<organism evidence="2 3">
    <name type="scientific">Xanthoceras sorbifolium</name>
    <dbReference type="NCBI Taxonomy" id="99658"/>
    <lineage>
        <taxon>Eukaryota</taxon>
        <taxon>Viridiplantae</taxon>
        <taxon>Streptophyta</taxon>
        <taxon>Embryophyta</taxon>
        <taxon>Tracheophyta</taxon>
        <taxon>Spermatophyta</taxon>
        <taxon>Magnoliopsida</taxon>
        <taxon>eudicotyledons</taxon>
        <taxon>Gunneridae</taxon>
        <taxon>Pentapetalae</taxon>
        <taxon>rosids</taxon>
        <taxon>malvids</taxon>
        <taxon>Sapindales</taxon>
        <taxon>Sapindaceae</taxon>
        <taxon>Xanthoceroideae</taxon>
        <taxon>Xanthoceras</taxon>
    </lineage>
</organism>
<evidence type="ECO:0000256" key="1">
    <source>
        <dbReference type="SAM" id="MobiDB-lite"/>
    </source>
</evidence>
<accession>A0ABQ8I659</accession>
<proteinExistence type="predicted"/>
<sequence length="104" mass="11849">MPTHTDAKFPLWEPRNNMILAWILNYVNTNIAESIIDVWNDLYDSCGGIKLLVEREEKERERQADVVTKSDNDGSHASYQSTATKTTNWATTSGFEALHSLRYG</sequence>
<name>A0ABQ8I659_9ROSI</name>
<keyword evidence="3" id="KW-1185">Reference proteome</keyword>
<feature type="region of interest" description="Disordered" evidence="1">
    <location>
        <begin position="58"/>
        <end position="83"/>
    </location>
</feature>
<dbReference type="EMBL" id="JAFEMO010000004">
    <property type="protein sequence ID" value="KAH7572051.1"/>
    <property type="molecule type" value="Genomic_DNA"/>
</dbReference>
<protein>
    <submittedName>
        <fullName evidence="2">Uncharacterized protein</fullName>
    </submittedName>
</protein>
<gene>
    <name evidence="2" type="ORF">JRO89_XS04G0192900</name>
</gene>
<comment type="caution">
    <text evidence="2">The sequence shown here is derived from an EMBL/GenBank/DDBJ whole genome shotgun (WGS) entry which is preliminary data.</text>
</comment>
<evidence type="ECO:0000313" key="2">
    <source>
        <dbReference type="EMBL" id="KAH7572051.1"/>
    </source>
</evidence>
<feature type="compositionally biased region" description="Basic and acidic residues" evidence="1">
    <location>
        <begin position="58"/>
        <end position="74"/>
    </location>
</feature>
<evidence type="ECO:0000313" key="3">
    <source>
        <dbReference type="Proteomes" id="UP000827721"/>
    </source>
</evidence>